<keyword evidence="1" id="KW-0812">Transmembrane</keyword>
<dbReference type="AlphaFoldDB" id="A0AAX1VVC0"/>
<name>A0AAX1VVC0_PSEAJ</name>
<comment type="caution">
    <text evidence="2">The sequence shown here is derived from an EMBL/GenBank/DDBJ whole genome shotgun (WGS) entry which is preliminary data.</text>
</comment>
<proteinExistence type="predicted"/>
<reference evidence="2 3" key="1">
    <citation type="submission" date="2018-08" db="EMBL/GenBank/DDBJ databases">
        <title>Recombination of ecologically and evolutionarily significant loci maintains genetic cohesion in the Pseudomonas syringae species complex.</title>
        <authorList>
            <person name="Dillon M."/>
            <person name="Thakur S."/>
            <person name="Almeida R.N.D."/>
            <person name="Weir B.S."/>
            <person name="Guttman D.S."/>
        </authorList>
    </citation>
    <scope>NUCLEOTIDE SEQUENCE [LARGE SCALE GENOMIC DNA]</scope>
    <source>
        <strain evidence="2 3">ICMP 2851</strain>
    </source>
</reference>
<evidence type="ECO:0000256" key="1">
    <source>
        <dbReference type="SAM" id="Phobius"/>
    </source>
</evidence>
<protein>
    <submittedName>
        <fullName evidence="2">Uncharacterized protein</fullName>
    </submittedName>
</protein>
<keyword evidence="1" id="KW-0472">Membrane</keyword>
<evidence type="ECO:0000313" key="3">
    <source>
        <dbReference type="Proteomes" id="UP000280350"/>
    </source>
</evidence>
<evidence type="ECO:0000313" key="2">
    <source>
        <dbReference type="EMBL" id="RML80791.1"/>
    </source>
</evidence>
<feature type="transmembrane region" description="Helical" evidence="1">
    <location>
        <begin position="309"/>
        <end position="339"/>
    </location>
</feature>
<keyword evidence="1" id="KW-1133">Transmembrane helix</keyword>
<accession>A0AAX1VVC0</accession>
<dbReference type="EMBL" id="RBNX01000115">
    <property type="protein sequence ID" value="RML80791.1"/>
    <property type="molecule type" value="Genomic_DNA"/>
</dbReference>
<sequence>MALFCCHCWTVICIEPAFKRRLVVSNGLYPCTAADPMGTGSQQGLLGEGSLPWPSVVAARAFPSSLDIAGTYATDDLSAAEFLISELSSPEAELSPEETEDYYTTLIFLFGKLKKAPNVAAKQFLELKEKAEKIPVVGPLLFSTANLPGTLASVGGILHAGSKATKVENLLDLSKSTKTQLKKWAASRGKPGSVSAHRAFRGRIKLIRVGSNLYFEIPATAKASIYRVGGNVVGNTIHVPAYNTAKALRSTAHVDGDLYSQRGVGKMLVGKAAGPILAFGPQLVMDINSATSGRDFLEKTAYSQPTNALVFASGVAIGATMSAPAVVVIAIGLGVGLVIQIIMSDDVSGWGTSLGNLLTGKDQ</sequence>
<dbReference type="Proteomes" id="UP000280350">
    <property type="component" value="Unassembled WGS sequence"/>
</dbReference>
<gene>
    <name evidence="2" type="ORF">ALQ89_01554</name>
</gene>
<organism evidence="2 3">
    <name type="scientific">Pseudomonas amygdali pv. tabaci</name>
    <name type="common">Pseudomonas syringae pv. tabaci</name>
    <dbReference type="NCBI Taxonomy" id="322"/>
    <lineage>
        <taxon>Bacteria</taxon>
        <taxon>Pseudomonadati</taxon>
        <taxon>Pseudomonadota</taxon>
        <taxon>Gammaproteobacteria</taxon>
        <taxon>Pseudomonadales</taxon>
        <taxon>Pseudomonadaceae</taxon>
        <taxon>Pseudomonas</taxon>
        <taxon>Pseudomonas amygdali</taxon>
    </lineage>
</organism>